<sequence length="240" mass="27280">MRRADTGVWNEAQRREEKRAQARLAGGLQQLEEARLYQLKNLTREQWRIHRDLGAIRASNPWRKTIQTLGSRPRDQELNRPTQSYRRTPLPRIPQAGRGPEKHRSQKSKSVGVVGSSAGLHARVREFMGGGEPRAEGSGALISLPDLKAQTVQGEDEETDRERGKLQWEGEMYCPSQPTATEILSPDGRLRTVHTMPTFSQALAEARKARYIRHCGRPLCERELSVREIFSRTAKDAQTH</sequence>
<dbReference type="InterPro" id="IPR031525">
    <property type="entry name" value="CC190"/>
</dbReference>
<protein>
    <submittedName>
        <fullName evidence="2">Uncharacterized protein</fullName>
    </submittedName>
</protein>
<evidence type="ECO:0000313" key="2">
    <source>
        <dbReference type="EMBL" id="KAJ8279019.1"/>
    </source>
</evidence>
<organism evidence="2 3">
    <name type="scientific">Conger conger</name>
    <name type="common">Conger eel</name>
    <name type="synonym">Muraena conger</name>
    <dbReference type="NCBI Taxonomy" id="82655"/>
    <lineage>
        <taxon>Eukaryota</taxon>
        <taxon>Metazoa</taxon>
        <taxon>Chordata</taxon>
        <taxon>Craniata</taxon>
        <taxon>Vertebrata</taxon>
        <taxon>Euteleostomi</taxon>
        <taxon>Actinopterygii</taxon>
        <taxon>Neopterygii</taxon>
        <taxon>Teleostei</taxon>
        <taxon>Anguilliformes</taxon>
        <taxon>Congridae</taxon>
        <taxon>Conger</taxon>
    </lineage>
</organism>
<dbReference type="AlphaFoldDB" id="A0A9Q1I2R5"/>
<dbReference type="OrthoDB" id="10050903at2759"/>
<feature type="region of interest" description="Disordered" evidence="1">
    <location>
        <begin position="67"/>
        <end position="116"/>
    </location>
</feature>
<dbReference type="Pfam" id="PF15768">
    <property type="entry name" value="CC190"/>
    <property type="match status" value="2"/>
</dbReference>
<comment type="caution">
    <text evidence="2">The sequence shown here is derived from an EMBL/GenBank/DDBJ whole genome shotgun (WGS) entry which is preliminary data.</text>
</comment>
<dbReference type="Proteomes" id="UP001152803">
    <property type="component" value="Unassembled WGS sequence"/>
</dbReference>
<gene>
    <name evidence="2" type="ORF">COCON_G00060850</name>
</gene>
<dbReference type="PANTHER" id="PTHR36871">
    <property type="entry name" value="COILED-COIL DOMAIN-CONTAINING PROTEIN 190"/>
    <property type="match status" value="1"/>
</dbReference>
<keyword evidence="3" id="KW-1185">Reference proteome</keyword>
<reference evidence="2" key="1">
    <citation type="journal article" date="2023" name="Science">
        <title>Genome structures resolve the early diversification of teleost fishes.</title>
        <authorList>
            <person name="Parey E."/>
            <person name="Louis A."/>
            <person name="Montfort J."/>
            <person name="Bouchez O."/>
            <person name="Roques C."/>
            <person name="Iampietro C."/>
            <person name="Lluch J."/>
            <person name="Castinel A."/>
            <person name="Donnadieu C."/>
            <person name="Desvignes T."/>
            <person name="Floi Bucao C."/>
            <person name="Jouanno E."/>
            <person name="Wen M."/>
            <person name="Mejri S."/>
            <person name="Dirks R."/>
            <person name="Jansen H."/>
            <person name="Henkel C."/>
            <person name="Chen W.J."/>
            <person name="Zahm M."/>
            <person name="Cabau C."/>
            <person name="Klopp C."/>
            <person name="Thompson A.W."/>
            <person name="Robinson-Rechavi M."/>
            <person name="Braasch I."/>
            <person name="Lecointre G."/>
            <person name="Bobe J."/>
            <person name="Postlethwait J.H."/>
            <person name="Berthelot C."/>
            <person name="Roest Crollius H."/>
            <person name="Guiguen Y."/>
        </authorList>
    </citation>
    <scope>NUCLEOTIDE SEQUENCE</scope>
    <source>
        <strain evidence="2">Concon-B</strain>
    </source>
</reference>
<name>A0A9Q1I2R5_CONCO</name>
<evidence type="ECO:0000256" key="1">
    <source>
        <dbReference type="SAM" id="MobiDB-lite"/>
    </source>
</evidence>
<dbReference type="PANTHER" id="PTHR36871:SF1">
    <property type="entry name" value="COILED-COIL DOMAIN-CONTAINING PROTEIN 190"/>
    <property type="match status" value="1"/>
</dbReference>
<evidence type="ECO:0000313" key="3">
    <source>
        <dbReference type="Proteomes" id="UP001152803"/>
    </source>
</evidence>
<proteinExistence type="predicted"/>
<dbReference type="EMBL" id="JAFJMO010000004">
    <property type="protein sequence ID" value="KAJ8279019.1"/>
    <property type="molecule type" value="Genomic_DNA"/>
</dbReference>
<accession>A0A9Q1I2R5</accession>